<dbReference type="RefSeq" id="XP_004344625.1">
    <property type="nucleotide sequence ID" value="XM_004344575.1"/>
</dbReference>
<evidence type="ECO:0000313" key="10">
    <source>
        <dbReference type="Proteomes" id="UP000011083"/>
    </source>
</evidence>
<dbReference type="OrthoDB" id="20941at2759"/>
<dbReference type="GO" id="GO:0006355">
    <property type="term" value="P:regulation of DNA-templated transcription"/>
    <property type="evidence" value="ECO:0007669"/>
    <property type="project" value="InterPro"/>
</dbReference>
<keyword evidence="4" id="KW-0805">Transcription regulation</keyword>
<name>L8H6K7_ACACF</name>
<feature type="compositionally biased region" description="Basic and acidic residues" evidence="7">
    <location>
        <begin position="317"/>
        <end position="333"/>
    </location>
</feature>
<dbReference type="InterPro" id="IPR000679">
    <property type="entry name" value="Znf_GATA"/>
</dbReference>
<evidence type="ECO:0000256" key="5">
    <source>
        <dbReference type="ARBA" id="ARBA00023163"/>
    </source>
</evidence>
<evidence type="ECO:0000256" key="7">
    <source>
        <dbReference type="SAM" id="MobiDB-lite"/>
    </source>
</evidence>
<organism evidence="9 10">
    <name type="scientific">Acanthamoeba castellanii (strain ATCC 30010 / Neff)</name>
    <dbReference type="NCBI Taxonomy" id="1257118"/>
    <lineage>
        <taxon>Eukaryota</taxon>
        <taxon>Amoebozoa</taxon>
        <taxon>Discosea</taxon>
        <taxon>Longamoebia</taxon>
        <taxon>Centramoebida</taxon>
        <taxon>Acanthamoebidae</taxon>
        <taxon>Acanthamoeba</taxon>
    </lineage>
</organism>
<dbReference type="PROSITE" id="PS50114">
    <property type="entry name" value="GATA_ZN_FINGER_2"/>
    <property type="match status" value="1"/>
</dbReference>
<reference evidence="9 10" key="1">
    <citation type="journal article" date="2013" name="Genome Biol.">
        <title>Genome of Acanthamoeba castellanii highlights extensive lateral gene transfer and early evolution of tyrosine kinase signaling.</title>
        <authorList>
            <person name="Clarke M."/>
            <person name="Lohan A.J."/>
            <person name="Liu B."/>
            <person name="Lagkouvardos I."/>
            <person name="Roy S."/>
            <person name="Zafar N."/>
            <person name="Bertelli C."/>
            <person name="Schilde C."/>
            <person name="Kianianmomeni A."/>
            <person name="Burglin T.R."/>
            <person name="Frech C."/>
            <person name="Turcotte B."/>
            <person name="Kopec K.O."/>
            <person name="Synnott J.M."/>
            <person name="Choo C."/>
            <person name="Paponov I."/>
            <person name="Finkler A."/>
            <person name="Soon Heng Tan C."/>
            <person name="Hutchins A.P."/>
            <person name="Weinmeier T."/>
            <person name="Rattei T."/>
            <person name="Chu J.S."/>
            <person name="Gimenez G."/>
            <person name="Irimia M."/>
            <person name="Rigden D.J."/>
            <person name="Fitzpatrick D.A."/>
            <person name="Lorenzo-Morales J."/>
            <person name="Bateman A."/>
            <person name="Chiu C.H."/>
            <person name="Tang P."/>
            <person name="Hegemann P."/>
            <person name="Fromm H."/>
            <person name="Raoult D."/>
            <person name="Greub G."/>
            <person name="Miranda-Saavedra D."/>
            <person name="Chen N."/>
            <person name="Nash P."/>
            <person name="Ginger M.L."/>
            <person name="Horn M."/>
            <person name="Schaap P."/>
            <person name="Caler L."/>
            <person name="Loftus B."/>
        </authorList>
    </citation>
    <scope>NUCLEOTIDE SEQUENCE [LARGE SCALE GENOMIC DNA]</scope>
    <source>
        <strain evidence="9 10">Neff</strain>
    </source>
</reference>
<feature type="region of interest" description="Disordered" evidence="7">
    <location>
        <begin position="1"/>
        <end position="25"/>
    </location>
</feature>
<evidence type="ECO:0000256" key="2">
    <source>
        <dbReference type="ARBA" id="ARBA00022771"/>
    </source>
</evidence>
<dbReference type="SMART" id="SM00401">
    <property type="entry name" value="ZnF_GATA"/>
    <property type="match status" value="1"/>
</dbReference>
<dbReference type="Proteomes" id="UP000011083">
    <property type="component" value="Unassembled WGS sequence"/>
</dbReference>
<protein>
    <submittedName>
        <fullName evidence="9">GATA zinc finger domain containing protein</fullName>
    </submittedName>
</protein>
<dbReference type="CDD" id="cd00202">
    <property type="entry name" value="ZnF_GATA"/>
    <property type="match status" value="1"/>
</dbReference>
<dbReference type="KEGG" id="acan:ACA1_278130"/>
<dbReference type="VEuPathDB" id="AmoebaDB:ACA1_278130"/>
<accession>L8H6K7</accession>
<keyword evidence="10" id="KW-1185">Reference proteome</keyword>
<feature type="region of interest" description="Disordered" evidence="7">
    <location>
        <begin position="39"/>
        <end position="88"/>
    </location>
</feature>
<keyword evidence="5" id="KW-0804">Transcription</keyword>
<dbReference type="SUPFAM" id="SSF57716">
    <property type="entry name" value="Glucocorticoid receptor-like (DNA-binding domain)"/>
    <property type="match status" value="1"/>
</dbReference>
<dbReference type="Gene3D" id="3.30.50.10">
    <property type="entry name" value="Erythroid Transcription Factor GATA-1, subunit A"/>
    <property type="match status" value="1"/>
</dbReference>
<feature type="region of interest" description="Disordered" evidence="7">
    <location>
        <begin position="255"/>
        <end position="339"/>
    </location>
</feature>
<dbReference type="GO" id="GO:0043565">
    <property type="term" value="F:sequence-specific DNA binding"/>
    <property type="evidence" value="ECO:0007669"/>
    <property type="project" value="InterPro"/>
</dbReference>
<dbReference type="GeneID" id="14921754"/>
<dbReference type="GO" id="GO:0008270">
    <property type="term" value="F:zinc ion binding"/>
    <property type="evidence" value="ECO:0007669"/>
    <property type="project" value="UniProtKB-KW"/>
</dbReference>
<evidence type="ECO:0000256" key="1">
    <source>
        <dbReference type="ARBA" id="ARBA00022723"/>
    </source>
</evidence>
<keyword evidence="2 6" id="KW-0863">Zinc-finger</keyword>
<feature type="compositionally biased region" description="Polar residues" evidence="7">
    <location>
        <begin position="1"/>
        <end position="19"/>
    </location>
</feature>
<proteinExistence type="predicted"/>
<feature type="compositionally biased region" description="Basic and acidic residues" evidence="7">
    <location>
        <begin position="277"/>
        <end position="291"/>
    </location>
</feature>
<evidence type="ECO:0000256" key="4">
    <source>
        <dbReference type="ARBA" id="ARBA00023015"/>
    </source>
</evidence>
<dbReference type="InterPro" id="IPR013088">
    <property type="entry name" value="Znf_NHR/GATA"/>
</dbReference>
<keyword evidence="3" id="KW-0862">Zinc</keyword>
<evidence type="ECO:0000259" key="8">
    <source>
        <dbReference type="PROSITE" id="PS50114"/>
    </source>
</evidence>
<dbReference type="AlphaFoldDB" id="L8H6K7"/>
<dbReference type="Pfam" id="PF00320">
    <property type="entry name" value="GATA"/>
    <property type="match status" value="1"/>
</dbReference>
<keyword evidence="1" id="KW-0479">Metal-binding</keyword>
<evidence type="ECO:0000313" key="9">
    <source>
        <dbReference type="EMBL" id="ELR20882.1"/>
    </source>
</evidence>
<evidence type="ECO:0000256" key="6">
    <source>
        <dbReference type="PROSITE-ProRule" id="PRU00094"/>
    </source>
</evidence>
<dbReference type="EMBL" id="KB007908">
    <property type="protein sequence ID" value="ELR20882.1"/>
    <property type="molecule type" value="Genomic_DNA"/>
</dbReference>
<evidence type="ECO:0000256" key="3">
    <source>
        <dbReference type="ARBA" id="ARBA00022833"/>
    </source>
</evidence>
<feature type="domain" description="GATA-type" evidence="8">
    <location>
        <begin position="199"/>
        <end position="257"/>
    </location>
</feature>
<dbReference type="PANTHER" id="PTHR47172">
    <property type="entry name" value="OS01G0976800 PROTEIN"/>
    <property type="match status" value="1"/>
</dbReference>
<sequence>METLPSFQSLLDTETNASSHHPVGHYPLSDVGSSPFFSSSSSFFSSSSSFFSSSGELSGLLASSSSSSRRGRESPVSPSSPPCQAGPSKAPLASFLGSFTMSTTTTTHTTTAPPSAFKPVGHGLAPAPCALPLGQPLLPGPSPVAATAAASAMLPFHASAYSHALSQSVPLTSDARAIKKDCGAHTATAVHAAAGSSGKPGVRVCTMCGTSKTKQWRSGSDGKPSLCNACGLRYRKDSLGQKFKFKQVIIFPSGTTRANSSSSSSNNNKKRKTLATSDDKSKADSVDEKELTASLAAAKSASKKRRHASPAAAAAADQHDTRSREGSPDRRSDIYSLLN</sequence>
<gene>
    <name evidence="9" type="ORF">ACA1_278130</name>
</gene>
<feature type="compositionally biased region" description="Low complexity" evidence="7">
    <location>
        <begin position="39"/>
        <end position="68"/>
    </location>
</feature>
<dbReference type="PANTHER" id="PTHR47172:SF24">
    <property type="entry name" value="GATA ZINC FINGER DOMAIN-CONTAINING PROTEIN 14-RELATED"/>
    <property type="match status" value="1"/>
</dbReference>